<keyword evidence="3" id="KW-1185">Reference proteome</keyword>
<reference evidence="2 3" key="1">
    <citation type="submission" date="2017-03" db="EMBL/GenBank/DDBJ databases">
        <authorList>
            <person name="Afonso C.L."/>
            <person name="Miller P.J."/>
            <person name="Scott M.A."/>
            <person name="Spackman E."/>
            <person name="Goraichik I."/>
            <person name="Dimitrov K.M."/>
            <person name="Suarez D.L."/>
            <person name="Swayne D.E."/>
        </authorList>
    </citation>
    <scope>NUCLEOTIDE SEQUENCE [LARGE SCALE GENOMIC DNA]</scope>
    <source>
        <strain evidence="2 3">CECT 7639</strain>
    </source>
</reference>
<sequence length="127" mass="13786">MTRAQQILSPLVLLLVFAGLSTVLDLPKQLGAHPRWSTKVIWIGVPAGLVLHALGASISTSPVIRLISFPALTGIGYTIATVGKNRFAASYAEDTFAGHMWYFGWIATCAFAAAALISLLRYWQQNR</sequence>
<keyword evidence="1" id="KW-0812">Transmembrane</keyword>
<dbReference type="Proteomes" id="UP000193077">
    <property type="component" value="Unassembled WGS sequence"/>
</dbReference>
<protein>
    <submittedName>
        <fullName evidence="2">Uncharacterized protein</fullName>
    </submittedName>
</protein>
<feature type="transmembrane region" description="Helical" evidence="1">
    <location>
        <begin position="100"/>
        <end position="123"/>
    </location>
</feature>
<evidence type="ECO:0000313" key="3">
    <source>
        <dbReference type="Proteomes" id="UP000193077"/>
    </source>
</evidence>
<dbReference type="OrthoDB" id="7857583at2"/>
<keyword evidence="1" id="KW-1133">Transmembrane helix</keyword>
<feature type="transmembrane region" description="Helical" evidence="1">
    <location>
        <begin position="39"/>
        <end position="56"/>
    </location>
</feature>
<dbReference type="EMBL" id="FWFO01000004">
    <property type="protein sequence ID" value="SLN67099.1"/>
    <property type="molecule type" value="Genomic_DNA"/>
</dbReference>
<feature type="transmembrane region" description="Helical" evidence="1">
    <location>
        <begin position="63"/>
        <end position="80"/>
    </location>
</feature>
<evidence type="ECO:0000256" key="1">
    <source>
        <dbReference type="SAM" id="Phobius"/>
    </source>
</evidence>
<keyword evidence="1" id="KW-0472">Membrane</keyword>
<dbReference type="AlphaFoldDB" id="A0A1Y5TLW1"/>
<proteinExistence type="predicted"/>
<name>A0A1Y5TLW1_9RHOB</name>
<dbReference type="RefSeq" id="WP_085797483.1">
    <property type="nucleotide sequence ID" value="NZ_FWFO01000004.1"/>
</dbReference>
<gene>
    <name evidence="2" type="ORF">TRL7639_03852</name>
</gene>
<evidence type="ECO:0000313" key="2">
    <source>
        <dbReference type="EMBL" id="SLN67099.1"/>
    </source>
</evidence>
<organism evidence="2 3">
    <name type="scientific">Falsiruegeria litorea R37</name>
    <dbReference type="NCBI Taxonomy" id="1200284"/>
    <lineage>
        <taxon>Bacteria</taxon>
        <taxon>Pseudomonadati</taxon>
        <taxon>Pseudomonadota</taxon>
        <taxon>Alphaproteobacteria</taxon>
        <taxon>Rhodobacterales</taxon>
        <taxon>Roseobacteraceae</taxon>
        <taxon>Falsiruegeria</taxon>
    </lineage>
</organism>
<accession>A0A1Y5TLW1</accession>